<evidence type="ECO:0000313" key="2">
    <source>
        <dbReference type="Proteomes" id="UP000028504"/>
    </source>
</evidence>
<dbReference type="Proteomes" id="UP000028504">
    <property type="component" value="Chromosome"/>
</dbReference>
<dbReference type="RefSeq" id="WP_038604978.1">
    <property type="nucleotide sequence ID" value="NZ_CP008944.1"/>
</dbReference>
<accession>A0ABM5QMC8</accession>
<organism evidence="1 2">
    <name type="scientific">Corynebacterium atypicum</name>
    <dbReference type="NCBI Taxonomy" id="191610"/>
    <lineage>
        <taxon>Bacteria</taxon>
        <taxon>Bacillati</taxon>
        <taxon>Actinomycetota</taxon>
        <taxon>Actinomycetes</taxon>
        <taxon>Mycobacteriales</taxon>
        <taxon>Corynebacteriaceae</taxon>
        <taxon>Corynebacterium</taxon>
    </lineage>
</organism>
<dbReference type="EMBL" id="CP008944">
    <property type="protein sequence ID" value="AIG63923.1"/>
    <property type="molecule type" value="Genomic_DNA"/>
</dbReference>
<sequence length="132" mass="14575">MPVIQFDVLVPAEPAEALRLRFLSAGEKLAQAGVLAALEVDCQPDPQLPEGVLESLRQTYRDDHDGRDLVGANAVRYRLEPQGFSGSVNQLAMALSRLLTPAVELPDDPVLLENELAFELPAAYPWWVEILR</sequence>
<keyword evidence="2" id="KW-1185">Reference proteome</keyword>
<evidence type="ECO:0000313" key="1">
    <source>
        <dbReference type="EMBL" id="AIG63923.1"/>
    </source>
</evidence>
<reference evidence="1 2" key="1">
    <citation type="submission" date="2014-07" db="EMBL/GenBank/DDBJ databases">
        <title>Complete genome sequence of Corynebacterium atypicum DSM 44849: identifiction of the mycolic acid biosynthesis genes.</title>
        <authorList>
            <person name="Tippelt A."/>
            <person name="Mollmann S."/>
            <person name="Albersmeier A."/>
            <person name="Jaenicke S."/>
            <person name="Ruckert C."/>
            <person name="Tauch A."/>
        </authorList>
    </citation>
    <scope>NUCLEOTIDE SEQUENCE [LARGE SCALE GENOMIC DNA]</scope>
    <source>
        <strain evidence="1 2">R2070</strain>
    </source>
</reference>
<gene>
    <name evidence="1" type="ORF">CATYP_03820</name>
</gene>
<protein>
    <submittedName>
        <fullName evidence="1">Uncharacterized protein</fullName>
    </submittedName>
</protein>
<proteinExistence type="predicted"/>
<name>A0ABM5QMC8_9CORY</name>